<dbReference type="OrthoDB" id="8225825at2"/>
<dbReference type="Pfam" id="PF04075">
    <property type="entry name" value="F420H2_quin_red"/>
    <property type="match status" value="1"/>
</dbReference>
<dbReference type="NCBIfam" id="TIGR00026">
    <property type="entry name" value="hi_GC_TIGR00026"/>
    <property type="match status" value="1"/>
</dbReference>
<dbReference type="Gene3D" id="3.30.70.100">
    <property type="match status" value="2"/>
</dbReference>
<dbReference type="InterPro" id="IPR011008">
    <property type="entry name" value="Dimeric_a/b-barrel"/>
</dbReference>
<dbReference type="GO" id="GO:0005886">
    <property type="term" value="C:plasma membrane"/>
    <property type="evidence" value="ECO:0007669"/>
    <property type="project" value="TreeGrafter"/>
</dbReference>
<keyword evidence="5" id="KW-1185">Reference proteome</keyword>
<evidence type="ECO:0000256" key="2">
    <source>
        <dbReference type="ARBA" id="ARBA00049106"/>
    </source>
</evidence>
<dbReference type="GO" id="GO:0016491">
    <property type="term" value="F:oxidoreductase activity"/>
    <property type="evidence" value="ECO:0007669"/>
    <property type="project" value="InterPro"/>
</dbReference>
<evidence type="ECO:0000313" key="5">
    <source>
        <dbReference type="Proteomes" id="UP000308705"/>
    </source>
</evidence>
<evidence type="ECO:0000256" key="3">
    <source>
        <dbReference type="SAM" id="MobiDB-lite"/>
    </source>
</evidence>
<sequence length="396" mass="42468">MACGRSSTCGRSSPSCTRSPSARRSPSSGRRASSATTGGRSIPARAAPPPTGCSTSSPGGGALSRRPAGLTPTESPLPDLFFTTESNAADGWAPAPWPEGLVSFEVYESLDATTVLTYSRWTTDGGAFLKDLTGADPTAYHLYRHAADGREPGCVVAVEAEFDAPDPDRLRRWIDTVFDAMAAEDPHPGGISGRFHTSLDGTRMLNLAGWTGAEAHEEALTLRSPAWQRVYDFPGMTSGGFRRYAPIRPRADIESSPTGWVASHVATYVESGGRKGHTYQGKPALLLTTTGRKSGRPRRTALFYGTDGPRHLLVASNGGSPAHPAWYLNLTADPHVTVQVGPEVFTARARTATPEEKRDLWPTMTEIFPLYATYEAKSPRDLPLVILDRTVPGWGS</sequence>
<name>A0A4U3M9I9_9ACTN</name>
<reference evidence="4 5" key="1">
    <citation type="submission" date="2019-04" db="EMBL/GenBank/DDBJ databases">
        <title>Herbidospora sp. NEAU-GS14.nov., a novel actinomycete isolated from soil.</title>
        <authorList>
            <person name="Han L."/>
        </authorList>
    </citation>
    <scope>NUCLEOTIDE SEQUENCE [LARGE SCALE GENOMIC DNA]</scope>
    <source>
        <strain evidence="4 5">NEAU-GS14</strain>
    </source>
</reference>
<evidence type="ECO:0000313" key="4">
    <source>
        <dbReference type="EMBL" id="TKK85591.1"/>
    </source>
</evidence>
<proteinExistence type="inferred from homology"/>
<gene>
    <name evidence="4" type="ORF">FDA94_24660</name>
</gene>
<feature type="compositionally biased region" description="Low complexity" evidence="3">
    <location>
        <begin position="1"/>
        <end position="41"/>
    </location>
</feature>
<dbReference type="PANTHER" id="PTHR39428">
    <property type="entry name" value="F420H(2)-DEPENDENT QUINONE REDUCTASE RV1261C"/>
    <property type="match status" value="1"/>
</dbReference>
<dbReference type="Gene3D" id="2.30.110.10">
    <property type="entry name" value="Electron Transport, Fmn-binding Protein, Chain A"/>
    <property type="match status" value="1"/>
</dbReference>
<dbReference type="InterPro" id="IPR012349">
    <property type="entry name" value="Split_barrel_FMN-bd"/>
</dbReference>
<evidence type="ECO:0000256" key="1">
    <source>
        <dbReference type="ARBA" id="ARBA00008710"/>
    </source>
</evidence>
<accession>A0A4U3M9I9</accession>
<dbReference type="SUPFAM" id="SSF50475">
    <property type="entry name" value="FMN-binding split barrel"/>
    <property type="match status" value="1"/>
</dbReference>
<dbReference type="InterPro" id="IPR004378">
    <property type="entry name" value="F420H2_quin_Rdtase"/>
</dbReference>
<organism evidence="4 5">
    <name type="scientific">Herbidospora galbida</name>
    <dbReference type="NCBI Taxonomy" id="2575442"/>
    <lineage>
        <taxon>Bacteria</taxon>
        <taxon>Bacillati</taxon>
        <taxon>Actinomycetota</taxon>
        <taxon>Actinomycetes</taxon>
        <taxon>Streptosporangiales</taxon>
        <taxon>Streptosporangiaceae</taxon>
        <taxon>Herbidospora</taxon>
    </lineage>
</organism>
<dbReference type="Proteomes" id="UP000308705">
    <property type="component" value="Unassembled WGS sequence"/>
</dbReference>
<comment type="catalytic activity">
    <reaction evidence="2">
        <text>oxidized coenzyme F420-(gamma-L-Glu)(n) + a quinol + H(+) = reduced coenzyme F420-(gamma-L-Glu)(n) + a quinone</text>
        <dbReference type="Rhea" id="RHEA:39663"/>
        <dbReference type="Rhea" id="RHEA-COMP:12939"/>
        <dbReference type="Rhea" id="RHEA-COMP:14378"/>
        <dbReference type="ChEBI" id="CHEBI:15378"/>
        <dbReference type="ChEBI" id="CHEBI:24646"/>
        <dbReference type="ChEBI" id="CHEBI:132124"/>
        <dbReference type="ChEBI" id="CHEBI:133980"/>
        <dbReference type="ChEBI" id="CHEBI:139511"/>
    </reaction>
</comment>
<dbReference type="GO" id="GO:0070967">
    <property type="term" value="F:coenzyme F420 binding"/>
    <property type="evidence" value="ECO:0007669"/>
    <property type="project" value="TreeGrafter"/>
</dbReference>
<dbReference type="PANTHER" id="PTHR39428:SF1">
    <property type="entry name" value="F420H(2)-DEPENDENT QUINONE REDUCTASE RV1261C"/>
    <property type="match status" value="1"/>
</dbReference>
<dbReference type="AlphaFoldDB" id="A0A4U3M9I9"/>
<comment type="similarity">
    <text evidence="1">Belongs to the F420H(2)-dependent quinone reductase family.</text>
</comment>
<feature type="region of interest" description="Disordered" evidence="3">
    <location>
        <begin position="1"/>
        <end position="81"/>
    </location>
</feature>
<dbReference type="EMBL" id="SZQA01000026">
    <property type="protein sequence ID" value="TKK85591.1"/>
    <property type="molecule type" value="Genomic_DNA"/>
</dbReference>
<protein>
    <submittedName>
        <fullName evidence="4">Nitroreductase family deazaflavin-dependent oxidoreductase</fullName>
    </submittedName>
</protein>
<comment type="caution">
    <text evidence="4">The sequence shown here is derived from an EMBL/GenBank/DDBJ whole genome shotgun (WGS) entry which is preliminary data.</text>
</comment>
<dbReference type="SUPFAM" id="SSF54909">
    <property type="entry name" value="Dimeric alpha+beta barrel"/>
    <property type="match status" value="1"/>
</dbReference>